<protein>
    <recommendedName>
        <fullName evidence="8">Avirulence (Avh) protein</fullName>
    </recommendedName>
</protein>
<dbReference type="Proteomes" id="UP000735874">
    <property type="component" value="Unassembled WGS sequence"/>
</dbReference>
<dbReference type="Proteomes" id="UP000774804">
    <property type="component" value="Unassembled WGS sequence"/>
</dbReference>
<dbReference type="Proteomes" id="UP000736787">
    <property type="component" value="Unassembled WGS sequence"/>
</dbReference>
<dbReference type="OrthoDB" id="128648at2759"/>
<gene>
    <name evidence="6" type="ORF">PC110_g10870</name>
    <name evidence="1" type="ORF">PC113_g16116</name>
    <name evidence="2" type="ORF">PC115_g20870</name>
    <name evidence="3" type="ORF">PC117_g23144</name>
    <name evidence="4" type="ORF">PC118_g20963</name>
    <name evidence="5" type="ORF">PC129_g20404</name>
</gene>
<dbReference type="AlphaFoldDB" id="A0A329S7G3"/>
<accession>A0A329S7G3</accession>
<comment type="caution">
    <text evidence="6">The sequence shown here is derived from an EMBL/GenBank/DDBJ whole genome shotgun (WGS) entry which is preliminary data.</text>
</comment>
<evidence type="ECO:0000313" key="5">
    <source>
        <dbReference type="EMBL" id="KAG3208574.1"/>
    </source>
</evidence>
<organism evidence="6 7">
    <name type="scientific">Phytophthora cactorum</name>
    <dbReference type="NCBI Taxonomy" id="29920"/>
    <lineage>
        <taxon>Eukaryota</taxon>
        <taxon>Sar</taxon>
        <taxon>Stramenopiles</taxon>
        <taxon>Oomycota</taxon>
        <taxon>Peronosporomycetes</taxon>
        <taxon>Peronosporales</taxon>
        <taxon>Peronosporaceae</taxon>
        <taxon>Phytophthora</taxon>
    </lineage>
</organism>
<dbReference type="Proteomes" id="UP000760860">
    <property type="component" value="Unassembled WGS sequence"/>
</dbReference>
<proteinExistence type="predicted"/>
<dbReference type="EMBL" id="RCMI01001385">
    <property type="protein sequence ID" value="KAG2885850.1"/>
    <property type="molecule type" value="Genomic_DNA"/>
</dbReference>
<keyword evidence="7" id="KW-1185">Reference proteome</keyword>
<dbReference type="EMBL" id="RCMK01001367">
    <property type="protein sequence ID" value="KAG2895827.1"/>
    <property type="molecule type" value="Genomic_DNA"/>
</dbReference>
<evidence type="ECO:0000313" key="7">
    <source>
        <dbReference type="Proteomes" id="UP000251314"/>
    </source>
</evidence>
<name>A0A329S7G3_9STRA</name>
<evidence type="ECO:0000313" key="2">
    <source>
        <dbReference type="EMBL" id="KAG2885850.1"/>
    </source>
</evidence>
<evidence type="ECO:0000313" key="6">
    <source>
        <dbReference type="EMBL" id="RAW32797.1"/>
    </source>
</evidence>
<evidence type="ECO:0008006" key="8">
    <source>
        <dbReference type="Google" id="ProtNLM"/>
    </source>
</evidence>
<dbReference type="Proteomes" id="UP000697107">
    <property type="component" value="Unassembled WGS sequence"/>
</dbReference>
<sequence length="375" mass="42076">MFNKNNADEPISLVGILTLRYGDDAVAKSIVHLEKYAKSSQVVKLATQLRSDQLTAWMKDGKTVDEVFNLLKLGDDGAAALANRKFTVLQDYIAKYNTEKNGHVTLLQTFTKGFDGESNLVTVLAKAKRDERITPLARKLEKELLGQWRQENLEPKKVMKLLKLDNNVDDALKSENLRTFEKYIAEFNENSANSQVSLLEVLTSKFGEVGVAKAIVSAKVNENSAWVAKRLQKQQLQGWLDNGMTVDHVFTSLKFLEDKTKTAIFGRSLDTLGEYITLYNTARSEHETLIGVLEKGFGGKDKLVTMLMQARLYPETNRKATALLKKQFQQWQGAGVVQTTILSKVFKVADDKATDFQKTVASQFEKLTMASKPLQ</sequence>
<evidence type="ECO:0000313" key="1">
    <source>
        <dbReference type="EMBL" id="KAG2851198.1"/>
    </source>
</evidence>
<reference evidence="6 7" key="1">
    <citation type="submission" date="2018-01" db="EMBL/GenBank/DDBJ databases">
        <title>Draft genome of the strawberry crown rot pathogen Phytophthora cactorum.</title>
        <authorList>
            <person name="Armitage A.D."/>
            <person name="Lysoe E."/>
            <person name="Nellist C.F."/>
            <person name="Harrison R.J."/>
            <person name="Brurberg M.B."/>
        </authorList>
    </citation>
    <scope>NUCLEOTIDE SEQUENCE [LARGE SCALE GENOMIC DNA]</scope>
    <source>
        <strain evidence="6 7">10300</strain>
    </source>
</reference>
<dbReference type="VEuPathDB" id="FungiDB:PC110_g10870"/>
<dbReference type="Proteomes" id="UP000251314">
    <property type="component" value="Unassembled WGS sequence"/>
</dbReference>
<dbReference type="EMBL" id="RCML01001348">
    <property type="protein sequence ID" value="KAG2963309.1"/>
    <property type="molecule type" value="Genomic_DNA"/>
</dbReference>
<dbReference type="EMBL" id="RCMV01001444">
    <property type="protein sequence ID" value="KAG3208574.1"/>
    <property type="molecule type" value="Genomic_DNA"/>
</dbReference>
<dbReference type="STRING" id="29920.A0A329S7G3"/>
<dbReference type="EMBL" id="RCMG01000625">
    <property type="protein sequence ID" value="KAG2851198.1"/>
    <property type="molecule type" value="Genomic_DNA"/>
</dbReference>
<evidence type="ECO:0000313" key="4">
    <source>
        <dbReference type="EMBL" id="KAG2963309.1"/>
    </source>
</evidence>
<reference evidence="1" key="2">
    <citation type="submission" date="2018-10" db="EMBL/GenBank/DDBJ databases">
        <title>Effector identification in a new, highly contiguous assembly of the strawberry crown rot pathogen Phytophthora cactorum.</title>
        <authorList>
            <person name="Armitage A.D."/>
            <person name="Nellist C.F."/>
            <person name="Bates H."/>
            <person name="Vickerstaff R.J."/>
            <person name="Harrison R.J."/>
        </authorList>
    </citation>
    <scope>NUCLEOTIDE SEQUENCE</scope>
    <source>
        <strain evidence="1">15-7</strain>
        <strain evidence="2">4032</strain>
        <strain evidence="3">4040</strain>
        <strain evidence="4">P415</strain>
        <strain evidence="5">P421</strain>
    </source>
</reference>
<evidence type="ECO:0000313" key="3">
    <source>
        <dbReference type="EMBL" id="KAG2895827.1"/>
    </source>
</evidence>
<dbReference type="EMBL" id="MJFZ01000263">
    <property type="protein sequence ID" value="RAW32797.1"/>
    <property type="molecule type" value="Genomic_DNA"/>
</dbReference>